<feature type="region of interest" description="Disordered" evidence="1">
    <location>
        <begin position="62"/>
        <end position="81"/>
    </location>
</feature>
<evidence type="ECO:0000313" key="3">
    <source>
        <dbReference type="Proteomes" id="UP001054945"/>
    </source>
</evidence>
<reference evidence="2 3" key="1">
    <citation type="submission" date="2021-06" db="EMBL/GenBank/DDBJ databases">
        <title>Caerostris extrusa draft genome.</title>
        <authorList>
            <person name="Kono N."/>
            <person name="Arakawa K."/>
        </authorList>
    </citation>
    <scope>NUCLEOTIDE SEQUENCE [LARGE SCALE GENOMIC DNA]</scope>
</reference>
<sequence length="81" mass="8823">MPRLSFSFRGKAFYQASACFFPFNFLASSQTTVPQSLGESRRDILHNGDKFPEALAIVTEGRTPFGTGDITDESTPLGMGT</sequence>
<evidence type="ECO:0000256" key="1">
    <source>
        <dbReference type="SAM" id="MobiDB-lite"/>
    </source>
</evidence>
<comment type="caution">
    <text evidence="2">The sequence shown here is derived from an EMBL/GenBank/DDBJ whole genome shotgun (WGS) entry which is preliminary data.</text>
</comment>
<proteinExistence type="predicted"/>
<name>A0AAV4U5F4_CAEEX</name>
<dbReference type="AlphaFoldDB" id="A0AAV4U5F4"/>
<gene>
    <name evidence="2" type="ORF">CEXT_239701</name>
</gene>
<organism evidence="2 3">
    <name type="scientific">Caerostris extrusa</name>
    <name type="common">Bark spider</name>
    <name type="synonym">Caerostris bankana</name>
    <dbReference type="NCBI Taxonomy" id="172846"/>
    <lineage>
        <taxon>Eukaryota</taxon>
        <taxon>Metazoa</taxon>
        <taxon>Ecdysozoa</taxon>
        <taxon>Arthropoda</taxon>
        <taxon>Chelicerata</taxon>
        <taxon>Arachnida</taxon>
        <taxon>Araneae</taxon>
        <taxon>Araneomorphae</taxon>
        <taxon>Entelegynae</taxon>
        <taxon>Araneoidea</taxon>
        <taxon>Araneidae</taxon>
        <taxon>Caerostris</taxon>
    </lineage>
</organism>
<keyword evidence="3" id="KW-1185">Reference proteome</keyword>
<dbReference type="Proteomes" id="UP001054945">
    <property type="component" value="Unassembled WGS sequence"/>
</dbReference>
<dbReference type="EMBL" id="BPLR01012311">
    <property type="protein sequence ID" value="GIY52963.1"/>
    <property type="molecule type" value="Genomic_DNA"/>
</dbReference>
<accession>A0AAV4U5F4</accession>
<evidence type="ECO:0000313" key="2">
    <source>
        <dbReference type="EMBL" id="GIY52963.1"/>
    </source>
</evidence>
<protein>
    <submittedName>
        <fullName evidence="2">Uncharacterized protein</fullName>
    </submittedName>
</protein>